<name>A0A2H9TKF2_9FUNG</name>
<dbReference type="PIRSF" id="PIRSF017302">
    <property type="entry name" value="Gltscr2"/>
    <property type="match status" value="1"/>
</dbReference>
<keyword evidence="5" id="KW-0690">Ribosome biogenesis</keyword>
<evidence type="ECO:0000256" key="5">
    <source>
        <dbReference type="ARBA" id="ARBA00022517"/>
    </source>
</evidence>
<evidence type="ECO:0000256" key="3">
    <source>
        <dbReference type="ARBA" id="ARBA00008838"/>
    </source>
</evidence>
<dbReference type="InterPro" id="IPR011687">
    <property type="entry name" value="Nop53/GLTSCR2"/>
</dbReference>
<reference evidence="8 9" key="1">
    <citation type="submission" date="2016-10" db="EMBL/GenBank/DDBJ databases">
        <title>The genome of Paramicrosporidium saccamoebae is the missing link in understanding Cryptomycota and Microsporidia evolution.</title>
        <authorList>
            <person name="Quandt C.A."/>
            <person name="Beaudet D."/>
            <person name="Corsaro D."/>
            <person name="Michel R."/>
            <person name="Corradi N."/>
            <person name="James T."/>
        </authorList>
    </citation>
    <scope>NUCLEOTIDE SEQUENCE [LARGE SCALE GENOMIC DNA]</scope>
    <source>
        <strain evidence="8 9">KSL3</strain>
    </source>
</reference>
<gene>
    <name evidence="8" type="ORF">PSACC_01930</name>
</gene>
<sequence length="380" mass="42066">MARRGRTTSKAALRASKVDDVEARLTDVRTETITVGGPIGEQSDAQLFFVDQVGSDETGKKKLRERGLLGTKPLKIYEILKSSSKVPAIVGRKSGIVGEKKLVDRKIKAVAIKVPVLAKAPEDYDMWANPVDSVRRSKPEISVRAVKVPKGGASYRPTDGAHEKLMEEAAKVEIKKIEAHEQIQKLVPPTLLTGRSWSAVDLAVQEVLTGVAVEDEDVIGDEPTSEAAVVPSVQSKKKTKTERNREAKLKAEAARIRLIESEKKARQELMHIKGMSKAVRAELAIKDAVSAERRATKKRSQIQTLKRLGKVAFTPAPIAVQIPEELSSSLRQMKTEGNLVMDRFKSLQERALIEPITGIQRKRQKAKVKLVDPYSYRDFK</sequence>
<organism evidence="8 9">
    <name type="scientific">Paramicrosporidium saccamoebae</name>
    <dbReference type="NCBI Taxonomy" id="1246581"/>
    <lineage>
        <taxon>Eukaryota</taxon>
        <taxon>Fungi</taxon>
        <taxon>Fungi incertae sedis</taxon>
        <taxon>Cryptomycota</taxon>
        <taxon>Cryptomycota incertae sedis</taxon>
        <taxon>Paramicrosporidium</taxon>
    </lineage>
</organism>
<dbReference type="OrthoDB" id="5072at2759"/>
<protein>
    <recommendedName>
        <fullName evidence="4">Ribosome biogenesis protein NOP53</fullName>
    </recommendedName>
</protein>
<comment type="similarity">
    <text evidence="3">Belongs to the NOP53 family.</text>
</comment>
<evidence type="ECO:0000256" key="4">
    <source>
        <dbReference type="ARBA" id="ARBA00018339"/>
    </source>
</evidence>
<dbReference type="GO" id="GO:0005730">
    <property type="term" value="C:nucleolus"/>
    <property type="evidence" value="ECO:0007669"/>
    <property type="project" value="UniProtKB-SubCell"/>
</dbReference>
<dbReference type="GO" id="GO:0006364">
    <property type="term" value="P:rRNA processing"/>
    <property type="evidence" value="ECO:0007669"/>
    <property type="project" value="TreeGrafter"/>
</dbReference>
<evidence type="ECO:0000256" key="6">
    <source>
        <dbReference type="ARBA" id="ARBA00023242"/>
    </source>
</evidence>
<evidence type="ECO:0000256" key="1">
    <source>
        <dbReference type="ARBA" id="ARBA00004604"/>
    </source>
</evidence>
<dbReference type="EMBL" id="MTSL01000134">
    <property type="protein sequence ID" value="PJF18234.1"/>
    <property type="molecule type" value="Genomic_DNA"/>
</dbReference>
<evidence type="ECO:0000313" key="9">
    <source>
        <dbReference type="Proteomes" id="UP000240830"/>
    </source>
</evidence>
<dbReference type="PANTHER" id="PTHR14211:SF7">
    <property type="entry name" value="RIBOSOME BIOGENESIS PROTEIN NOP53"/>
    <property type="match status" value="1"/>
</dbReference>
<dbReference type="GO" id="GO:0008097">
    <property type="term" value="F:5S rRNA binding"/>
    <property type="evidence" value="ECO:0007669"/>
    <property type="project" value="TreeGrafter"/>
</dbReference>
<keyword evidence="9" id="KW-1185">Reference proteome</keyword>
<dbReference type="AlphaFoldDB" id="A0A2H9TKF2"/>
<dbReference type="GO" id="GO:0000027">
    <property type="term" value="P:ribosomal large subunit assembly"/>
    <property type="evidence" value="ECO:0007669"/>
    <property type="project" value="TreeGrafter"/>
</dbReference>
<comment type="caution">
    <text evidence="8">The sequence shown here is derived from an EMBL/GenBank/DDBJ whole genome shotgun (WGS) entry which is preliminary data.</text>
</comment>
<dbReference type="Pfam" id="PF07767">
    <property type="entry name" value="Nop53"/>
    <property type="match status" value="1"/>
</dbReference>
<comment type="subcellular location">
    <subcellularLocation>
        <location evidence="1">Nucleus</location>
        <location evidence="1">Nucleolus</location>
    </subcellularLocation>
    <subcellularLocation>
        <location evidence="2">Nucleus</location>
        <location evidence="2">Nucleoplasm</location>
    </subcellularLocation>
</comment>
<accession>A0A2H9TKF2</accession>
<evidence type="ECO:0000256" key="7">
    <source>
        <dbReference type="SAM" id="MobiDB-lite"/>
    </source>
</evidence>
<proteinExistence type="inferred from homology"/>
<dbReference type="GO" id="GO:0005654">
    <property type="term" value="C:nucleoplasm"/>
    <property type="evidence" value="ECO:0007669"/>
    <property type="project" value="UniProtKB-SubCell"/>
</dbReference>
<evidence type="ECO:0000313" key="8">
    <source>
        <dbReference type="EMBL" id="PJF18234.1"/>
    </source>
</evidence>
<dbReference type="STRING" id="1246581.A0A2H9TKF2"/>
<feature type="region of interest" description="Disordered" evidence="7">
    <location>
        <begin position="223"/>
        <end position="246"/>
    </location>
</feature>
<dbReference type="Proteomes" id="UP000240830">
    <property type="component" value="Unassembled WGS sequence"/>
</dbReference>
<evidence type="ECO:0000256" key="2">
    <source>
        <dbReference type="ARBA" id="ARBA00004642"/>
    </source>
</evidence>
<keyword evidence="6" id="KW-0539">Nucleus</keyword>
<dbReference type="PANTHER" id="PTHR14211">
    <property type="entry name" value="GLIOMA SUPPRESSOR CANDIDATE REGION GENE 2"/>
    <property type="match status" value="1"/>
</dbReference>